<dbReference type="EMBL" id="GGEC01005959">
    <property type="protein sequence ID" value="MBW86442.1"/>
    <property type="molecule type" value="Transcribed_RNA"/>
</dbReference>
<protein>
    <submittedName>
        <fullName evidence="1">Uncharacterized protein</fullName>
    </submittedName>
</protein>
<evidence type="ECO:0000313" key="1">
    <source>
        <dbReference type="EMBL" id="MBW86442.1"/>
    </source>
</evidence>
<sequence length="33" mass="3868">MRQCIGFRSGYFNLVSTWCDIGAFRSFHLVDIQ</sequence>
<name>A0A2P2IZ04_RHIMU</name>
<dbReference type="AlphaFoldDB" id="A0A2P2IZ04"/>
<accession>A0A2P2IZ04</accession>
<proteinExistence type="predicted"/>
<reference evidence="1" key="1">
    <citation type="submission" date="2018-02" db="EMBL/GenBank/DDBJ databases">
        <title>Rhizophora mucronata_Transcriptome.</title>
        <authorList>
            <person name="Meera S.P."/>
            <person name="Sreeshan A."/>
            <person name="Augustine A."/>
        </authorList>
    </citation>
    <scope>NUCLEOTIDE SEQUENCE</scope>
    <source>
        <tissue evidence="1">Leaf</tissue>
    </source>
</reference>
<organism evidence="1">
    <name type="scientific">Rhizophora mucronata</name>
    <name type="common">Asiatic mangrove</name>
    <dbReference type="NCBI Taxonomy" id="61149"/>
    <lineage>
        <taxon>Eukaryota</taxon>
        <taxon>Viridiplantae</taxon>
        <taxon>Streptophyta</taxon>
        <taxon>Embryophyta</taxon>
        <taxon>Tracheophyta</taxon>
        <taxon>Spermatophyta</taxon>
        <taxon>Magnoliopsida</taxon>
        <taxon>eudicotyledons</taxon>
        <taxon>Gunneridae</taxon>
        <taxon>Pentapetalae</taxon>
        <taxon>rosids</taxon>
        <taxon>fabids</taxon>
        <taxon>Malpighiales</taxon>
        <taxon>Rhizophoraceae</taxon>
        <taxon>Rhizophora</taxon>
    </lineage>
</organism>